<dbReference type="Proteomes" id="UP000076476">
    <property type="component" value="Unassembled WGS sequence"/>
</dbReference>
<evidence type="ECO:0000256" key="5">
    <source>
        <dbReference type="ARBA" id="ARBA00023049"/>
    </source>
</evidence>
<feature type="transmembrane region" description="Helical" evidence="9">
    <location>
        <begin position="331"/>
        <end position="352"/>
    </location>
</feature>
<feature type="binding site" evidence="7">
    <location>
        <position position="277"/>
    </location>
    <ligand>
        <name>Zn(2+)</name>
        <dbReference type="ChEBI" id="CHEBI:29105"/>
        <note>catalytic</note>
    </ligand>
</feature>
<feature type="transmembrane region" description="Helical" evidence="9">
    <location>
        <begin position="150"/>
        <end position="168"/>
    </location>
</feature>
<dbReference type="Pfam" id="PF01435">
    <property type="entry name" value="Peptidase_M48"/>
    <property type="match status" value="1"/>
</dbReference>
<sequence>MKKSLLTIILLYAVYGLVLYFYLFFWTGYELPKGIEGTAADPKTFLTAEELQLSENYSQLKNLVFFISIPLEWIIFFIVLSFGISKTFQQWAETASRFFIVQTALYYFWLSLLVTLLTLPVSWLNYKLSKDFQISTQTLNSWLKDEVTDFLVNYVLMAVVVTFLYIIIRKFEKRWWLWAWFASIPFTLFIMFIQPVIIDPLYNDFYPLKNKKLEEEILQLASKADIPAEHVYEVDMSTKTNALNAYVTGIGSNSRIVLWDTTLNKLSEDEILFIMAHEMGHYVMKHIYIGIAGYLLLSLAGLYIIHRLMIFCTNRWGKRLNIQSIRELSSLPLFLLLLGMLSFASSPISGIVSRYQEKQADLYAIEMTKNEEAAVKTFQHLAKFSRSEINPPKIVKFLRYDHPPLIERIMYIENIKNKE</sequence>
<dbReference type="GO" id="GO:0071586">
    <property type="term" value="P:CAAX-box protein processing"/>
    <property type="evidence" value="ECO:0007669"/>
    <property type="project" value="InterPro"/>
</dbReference>
<dbReference type="PANTHER" id="PTHR10120">
    <property type="entry name" value="CAAX PRENYL PROTEASE 1"/>
    <property type="match status" value="1"/>
</dbReference>
<keyword evidence="13" id="KW-1185">Reference proteome</keyword>
<evidence type="ECO:0000259" key="11">
    <source>
        <dbReference type="Pfam" id="PF16491"/>
    </source>
</evidence>
<evidence type="ECO:0000256" key="9">
    <source>
        <dbReference type="SAM" id="Phobius"/>
    </source>
</evidence>
<dbReference type="RefSeq" id="WP_063387330.1">
    <property type="nucleotide sequence ID" value="NZ_LWBR01000013.1"/>
</dbReference>
<feature type="transmembrane region" description="Helical" evidence="9">
    <location>
        <begin position="5"/>
        <end position="25"/>
    </location>
</feature>
<evidence type="ECO:0000256" key="8">
    <source>
        <dbReference type="RuleBase" id="RU003983"/>
    </source>
</evidence>
<dbReference type="CDD" id="cd07343">
    <property type="entry name" value="M48A_Zmpste24p_like"/>
    <property type="match status" value="1"/>
</dbReference>
<organism evidence="12 13">
    <name type="scientific">Aeribacillus pallidus</name>
    <dbReference type="NCBI Taxonomy" id="33936"/>
    <lineage>
        <taxon>Bacteria</taxon>
        <taxon>Bacillati</taxon>
        <taxon>Bacillota</taxon>
        <taxon>Bacilli</taxon>
        <taxon>Bacillales</taxon>
        <taxon>Bacillaceae</taxon>
        <taxon>Aeribacillus</taxon>
    </lineage>
</organism>
<dbReference type="InterPro" id="IPR001915">
    <property type="entry name" value="Peptidase_M48"/>
</dbReference>
<dbReference type="GO" id="GO:0046872">
    <property type="term" value="F:metal ion binding"/>
    <property type="evidence" value="ECO:0007669"/>
    <property type="project" value="UniProtKB-KW"/>
</dbReference>
<evidence type="ECO:0000256" key="4">
    <source>
        <dbReference type="ARBA" id="ARBA00022833"/>
    </source>
</evidence>
<comment type="similarity">
    <text evidence="8">Belongs to the peptidase M48 family.</text>
</comment>
<accession>A0A165YH97</accession>
<dbReference type="STRING" id="33936.AZI98_05780"/>
<evidence type="ECO:0000259" key="10">
    <source>
        <dbReference type="Pfam" id="PF01435"/>
    </source>
</evidence>
<dbReference type="InterPro" id="IPR032456">
    <property type="entry name" value="Peptidase_M48_N"/>
</dbReference>
<feature type="transmembrane region" description="Helical" evidence="9">
    <location>
        <begin position="105"/>
        <end position="126"/>
    </location>
</feature>
<keyword evidence="4 7" id="KW-0862">Zinc</keyword>
<evidence type="ECO:0000256" key="6">
    <source>
        <dbReference type="PIRSR" id="PIRSR627057-1"/>
    </source>
</evidence>
<keyword evidence="9" id="KW-0812">Transmembrane</keyword>
<feature type="domain" description="CAAX prenyl protease 1 N-terminal" evidence="11">
    <location>
        <begin position="44"/>
        <end position="203"/>
    </location>
</feature>
<feature type="binding site" evidence="7">
    <location>
        <position position="281"/>
    </location>
    <ligand>
        <name>Zn(2+)</name>
        <dbReference type="ChEBI" id="CHEBI:29105"/>
        <note>catalytic</note>
    </ligand>
</feature>
<feature type="active site" description="Proton donor" evidence="6">
    <location>
        <position position="361"/>
    </location>
</feature>
<gene>
    <name evidence="12" type="ORF">AZI98_05780</name>
</gene>
<feature type="domain" description="Peptidase M48" evidence="10">
    <location>
        <begin position="207"/>
        <end position="414"/>
    </location>
</feature>
<keyword evidence="3 8" id="KW-0378">Hydrolase</keyword>
<dbReference type="AlphaFoldDB" id="A0A165YH97"/>
<keyword evidence="9" id="KW-1133">Transmembrane helix</keyword>
<evidence type="ECO:0000256" key="7">
    <source>
        <dbReference type="PIRSR" id="PIRSR627057-2"/>
    </source>
</evidence>
<comment type="caution">
    <text evidence="12">The sequence shown here is derived from an EMBL/GenBank/DDBJ whole genome shotgun (WGS) entry which is preliminary data.</text>
</comment>
<dbReference type="GO" id="GO:0004222">
    <property type="term" value="F:metalloendopeptidase activity"/>
    <property type="evidence" value="ECO:0007669"/>
    <property type="project" value="InterPro"/>
</dbReference>
<feature type="transmembrane region" description="Helical" evidence="9">
    <location>
        <begin position="175"/>
        <end position="198"/>
    </location>
</feature>
<feature type="transmembrane region" description="Helical" evidence="9">
    <location>
        <begin position="287"/>
        <end position="310"/>
    </location>
</feature>
<evidence type="ECO:0000313" key="12">
    <source>
        <dbReference type="EMBL" id="KZN97073.1"/>
    </source>
</evidence>
<proteinExistence type="inferred from homology"/>
<evidence type="ECO:0000256" key="2">
    <source>
        <dbReference type="ARBA" id="ARBA00022723"/>
    </source>
</evidence>
<evidence type="ECO:0000313" key="13">
    <source>
        <dbReference type="Proteomes" id="UP000076476"/>
    </source>
</evidence>
<feature type="active site" evidence="6">
    <location>
        <position position="278"/>
    </location>
</feature>
<keyword evidence="9" id="KW-0472">Membrane</keyword>
<keyword evidence="1 8" id="KW-0645">Protease</keyword>
<feature type="transmembrane region" description="Helical" evidence="9">
    <location>
        <begin position="63"/>
        <end position="84"/>
    </location>
</feature>
<dbReference type="Pfam" id="PF16491">
    <property type="entry name" value="Peptidase_M48_N"/>
    <property type="match status" value="1"/>
</dbReference>
<evidence type="ECO:0000256" key="1">
    <source>
        <dbReference type="ARBA" id="ARBA00022670"/>
    </source>
</evidence>
<reference evidence="12 13" key="1">
    <citation type="submission" date="2016-04" db="EMBL/GenBank/DDBJ databases">
        <title>Draft genome sequence of Aeribacillus pallidus 8m3 from petroleum reservoir.</title>
        <authorList>
            <person name="Poltaraus A.B."/>
            <person name="Nazina T.N."/>
            <person name="Tourova T.P."/>
            <person name="Malakho S.M."/>
            <person name="Korshunova A.V."/>
            <person name="Sokolova D.S."/>
        </authorList>
    </citation>
    <scope>NUCLEOTIDE SEQUENCE [LARGE SCALE GENOMIC DNA]</scope>
    <source>
        <strain evidence="12 13">8m3</strain>
    </source>
</reference>
<dbReference type="Gene3D" id="3.30.2010.10">
    <property type="entry name" value="Metalloproteases ('zincins'), catalytic domain"/>
    <property type="match status" value="1"/>
</dbReference>
<dbReference type="FunFam" id="3.30.2010.10:FF:000010">
    <property type="entry name" value="M48 family peptidase"/>
    <property type="match status" value="1"/>
</dbReference>
<keyword evidence="5 8" id="KW-0482">Metalloprotease</keyword>
<keyword evidence="2 7" id="KW-0479">Metal-binding</keyword>
<dbReference type="EMBL" id="LWBR01000013">
    <property type="protein sequence ID" value="KZN97073.1"/>
    <property type="molecule type" value="Genomic_DNA"/>
</dbReference>
<protein>
    <submittedName>
        <fullName evidence="12">Peptidase M48</fullName>
    </submittedName>
</protein>
<dbReference type="OrthoDB" id="9781930at2"/>
<comment type="cofactor">
    <cofactor evidence="7 8">
        <name>Zn(2+)</name>
        <dbReference type="ChEBI" id="CHEBI:29105"/>
    </cofactor>
    <text evidence="7 8">Binds 1 zinc ion per subunit.</text>
</comment>
<name>A0A165YH97_9BACI</name>
<dbReference type="InterPro" id="IPR027057">
    <property type="entry name" value="CAXX_Prtase_1"/>
</dbReference>
<feature type="binding site" evidence="7">
    <location>
        <position position="357"/>
    </location>
    <ligand>
        <name>Zn(2+)</name>
        <dbReference type="ChEBI" id="CHEBI:29105"/>
        <note>catalytic</note>
    </ligand>
</feature>
<evidence type="ECO:0000256" key="3">
    <source>
        <dbReference type="ARBA" id="ARBA00022801"/>
    </source>
</evidence>